<feature type="region of interest" description="Disordered" evidence="1">
    <location>
        <begin position="1"/>
        <end position="41"/>
    </location>
</feature>
<dbReference type="AlphaFoldDB" id="A0AAD2D9V7"/>
<feature type="compositionally biased region" description="Basic and acidic residues" evidence="1">
    <location>
        <begin position="492"/>
        <end position="518"/>
    </location>
</feature>
<feature type="compositionally biased region" description="Polar residues" evidence="1">
    <location>
        <begin position="689"/>
        <end position="699"/>
    </location>
</feature>
<feature type="compositionally biased region" description="Polar residues" evidence="1">
    <location>
        <begin position="102"/>
        <end position="114"/>
    </location>
</feature>
<protein>
    <submittedName>
        <fullName evidence="2">Uncharacterized protein</fullName>
    </submittedName>
</protein>
<feature type="compositionally biased region" description="Basic and acidic residues" evidence="1">
    <location>
        <begin position="115"/>
        <end position="137"/>
    </location>
</feature>
<feature type="compositionally biased region" description="Polar residues" evidence="1">
    <location>
        <begin position="565"/>
        <end position="618"/>
    </location>
</feature>
<dbReference type="EMBL" id="CAMPGE010027163">
    <property type="protein sequence ID" value="CAI2384818.1"/>
    <property type="molecule type" value="Genomic_DNA"/>
</dbReference>
<feature type="compositionally biased region" description="Basic and acidic residues" evidence="1">
    <location>
        <begin position="403"/>
        <end position="416"/>
    </location>
</feature>
<reference evidence="2" key="1">
    <citation type="submission" date="2023-07" db="EMBL/GenBank/DDBJ databases">
        <authorList>
            <consortium name="AG Swart"/>
            <person name="Singh M."/>
            <person name="Singh A."/>
            <person name="Seah K."/>
            <person name="Emmerich C."/>
        </authorList>
    </citation>
    <scope>NUCLEOTIDE SEQUENCE</scope>
    <source>
        <strain evidence="2">DP1</strain>
    </source>
</reference>
<feature type="compositionally biased region" description="Basic and acidic residues" evidence="1">
    <location>
        <begin position="538"/>
        <end position="550"/>
    </location>
</feature>
<dbReference type="Proteomes" id="UP001295684">
    <property type="component" value="Unassembled WGS sequence"/>
</dbReference>
<feature type="compositionally biased region" description="Basic and acidic residues" evidence="1">
    <location>
        <begin position="432"/>
        <end position="469"/>
    </location>
</feature>
<feature type="compositionally biased region" description="Polar residues" evidence="1">
    <location>
        <begin position="650"/>
        <end position="670"/>
    </location>
</feature>
<feature type="compositionally biased region" description="Polar residues" evidence="1">
    <location>
        <begin position="13"/>
        <end position="24"/>
    </location>
</feature>
<comment type="caution">
    <text evidence="2">The sequence shown here is derived from an EMBL/GenBank/DDBJ whole genome shotgun (WGS) entry which is preliminary data.</text>
</comment>
<evidence type="ECO:0000256" key="1">
    <source>
        <dbReference type="SAM" id="MobiDB-lite"/>
    </source>
</evidence>
<feature type="compositionally biased region" description="Polar residues" evidence="1">
    <location>
        <begin position="519"/>
        <end position="535"/>
    </location>
</feature>
<evidence type="ECO:0000313" key="3">
    <source>
        <dbReference type="Proteomes" id="UP001295684"/>
    </source>
</evidence>
<evidence type="ECO:0000313" key="2">
    <source>
        <dbReference type="EMBL" id="CAI2384818.1"/>
    </source>
</evidence>
<gene>
    <name evidence="2" type="ORF">ECRASSUSDP1_LOCUS26355</name>
</gene>
<feature type="region of interest" description="Disordered" evidence="1">
    <location>
        <begin position="371"/>
        <end position="755"/>
    </location>
</feature>
<feature type="region of interest" description="Disordered" evidence="1">
    <location>
        <begin position="83"/>
        <end position="145"/>
    </location>
</feature>
<name>A0AAD2D9V7_EUPCR</name>
<proteinExistence type="predicted"/>
<keyword evidence="3" id="KW-1185">Reference proteome</keyword>
<sequence length="755" mass="85394">MKRSKDYARQKTSKGQISKKNPNSKFRGMGRSEIGKKKQGISKKISKFEIELENHLDSPQSEKSLNTDNTVVKLLGYPTVGCNIDSNFPAGPTSGNRGAEISDTSSASWQQTESRNSEISKAEDLKSAEKISEKSQEESDCNPINHQETQFSLERGLTSINDQKKDNIRDVYNKARMTKKEQIMRRENGAPVLRPHSLDIEKYYKYKLDNYPDLFRNRHNPQELSKKVKPEVVPFEDCKAYSSLLERLKAPSAFIPTKKVPKIKYYRGKEKIERLRKGLPVIERVHPSSTLLMPNLHEKEVLSQRERLILGAINDASKVQCDTLDEFQAMADKLKGLFEHESKERTQSSAQIMQELKKDIKELRQDISKLKVQKEQQRVSTAALNEAPSLQTQSNTEAQVTQPEEKDNKAQKKEPSQKAIPKVTDPFSQNLPKEESKNPKEESKEDPPEQEEVKKEIKEDPLSKSKIAEETPSVSKLDNNEKMIFQSMNNKPEIENSKVKPSKEIADQQVVEEEKKNEAQNLFSQSRQNSQTSPSFVAREESKFTSEAKENPFLMNLKADPINKFASSTQDQSKPFSRSNTDGSSHPFTQKSGASPFAQSQNAGNTQIFRAKTAQSLVQPHESFAPFARNNGNGDMQVDSGLRSNRDLGSINNRSTGNFVRPPDSSNPFCVQNVPRDSQRRNRGASARFGNQSQMGNRGSDNRESDWNKSPFQREPSGDNSSSFRMGKFDNGGRTYNSYPTDNGGLFGEHKRNNK</sequence>
<organism evidence="2 3">
    <name type="scientific">Euplotes crassus</name>
    <dbReference type="NCBI Taxonomy" id="5936"/>
    <lineage>
        <taxon>Eukaryota</taxon>
        <taxon>Sar</taxon>
        <taxon>Alveolata</taxon>
        <taxon>Ciliophora</taxon>
        <taxon>Intramacronucleata</taxon>
        <taxon>Spirotrichea</taxon>
        <taxon>Hypotrichia</taxon>
        <taxon>Euplotida</taxon>
        <taxon>Euplotidae</taxon>
        <taxon>Moneuplotes</taxon>
    </lineage>
</organism>
<feature type="compositionally biased region" description="Polar residues" evidence="1">
    <location>
        <begin position="378"/>
        <end position="402"/>
    </location>
</feature>
<accession>A0AAD2D9V7</accession>